<gene>
    <name evidence="4" type="ORF">HK415_10115</name>
</gene>
<evidence type="ECO:0000313" key="5">
    <source>
        <dbReference type="Proteomes" id="UP000552954"/>
    </source>
</evidence>
<dbReference type="NCBIfam" id="TIGR00369">
    <property type="entry name" value="unchar_dom_1"/>
    <property type="match status" value="1"/>
</dbReference>
<dbReference type="PANTHER" id="PTHR21660">
    <property type="entry name" value="THIOESTERASE SUPERFAMILY MEMBER-RELATED"/>
    <property type="match status" value="1"/>
</dbReference>
<organism evidence="4 5">
    <name type="scientific">Ramlibacter montanisoli</name>
    <dbReference type="NCBI Taxonomy" id="2732512"/>
    <lineage>
        <taxon>Bacteria</taxon>
        <taxon>Pseudomonadati</taxon>
        <taxon>Pseudomonadota</taxon>
        <taxon>Betaproteobacteria</taxon>
        <taxon>Burkholderiales</taxon>
        <taxon>Comamonadaceae</taxon>
        <taxon>Ramlibacter</taxon>
    </lineage>
</organism>
<keyword evidence="5" id="KW-1185">Reference proteome</keyword>
<evidence type="ECO:0000256" key="2">
    <source>
        <dbReference type="ARBA" id="ARBA00022801"/>
    </source>
</evidence>
<dbReference type="EMBL" id="JABFCS010000001">
    <property type="protein sequence ID" value="NNU43435.1"/>
    <property type="molecule type" value="Genomic_DNA"/>
</dbReference>
<dbReference type="InterPro" id="IPR003736">
    <property type="entry name" value="PAAI_dom"/>
</dbReference>
<accession>A0A849KEQ9</accession>
<dbReference type="PANTHER" id="PTHR21660:SF1">
    <property type="entry name" value="ACYL-COENZYME A THIOESTERASE 13"/>
    <property type="match status" value="1"/>
</dbReference>
<dbReference type="RefSeq" id="WP_171558636.1">
    <property type="nucleotide sequence ID" value="NZ_JABFCS010000001.1"/>
</dbReference>
<dbReference type="AlphaFoldDB" id="A0A849KEQ9"/>
<comment type="similarity">
    <text evidence="1">Belongs to the thioesterase PaaI family.</text>
</comment>
<dbReference type="SUPFAM" id="SSF54637">
    <property type="entry name" value="Thioesterase/thiol ester dehydrase-isomerase"/>
    <property type="match status" value="1"/>
</dbReference>
<keyword evidence="2" id="KW-0378">Hydrolase</keyword>
<dbReference type="InterPro" id="IPR039298">
    <property type="entry name" value="ACOT13"/>
</dbReference>
<name>A0A849KEQ9_9BURK</name>
<comment type="caution">
    <text evidence="4">The sequence shown here is derived from an EMBL/GenBank/DDBJ whole genome shotgun (WGS) entry which is preliminary data.</text>
</comment>
<feature type="domain" description="Thioesterase" evidence="3">
    <location>
        <begin position="54"/>
        <end position="120"/>
    </location>
</feature>
<evidence type="ECO:0000256" key="1">
    <source>
        <dbReference type="ARBA" id="ARBA00008324"/>
    </source>
</evidence>
<dbReference type="Gene3D" id="3.10.129.10">
    <property type="entry name" value="Hotdog Thioesterase"/>
    <property type="match status" value="1"/>
</dbReference>
<dbReference type="GO" id="GO:0047617">
    <property type="term" value="F:fatty acyl-CoA hydrolase activity"/>
    <property type="evidence" value="ECO:0007669"/>
    <property type="project" value="InterPro"/>
</dbReference>
<protein>
    <submittedName>
        <fullName evidence="4">PaaI family thioesterase</fullName>
    </submittedName>
</protein>
<dbReference type="InterPro" id="IPR006683">
    <property type="entry name" value="Thioestr_dom"/>
</dbReference>
<proteinExistence type="inferred from homology"/>
<dbReference type="CDD" id="cd03443">
    <property type="entry name" value="PaaI_thioesterase"/>
    <property type="match status" value="1"/>
</dbReference>
<sequence length="144" mass="15069">MADTSPTPDALTLIRGINAGAPFNRWCGIEVLSAGEGRAEIAMPWREDVGQYSGFLHAGLVGALIDTACGFAAATVVGRVLASHYAVNCLRPAVGQRFIARARVVKPGRTQVFTACELFAVGAEGEKLVATGETLLTPVEAQRG</sequence>
<dbReference type="InterPro" id="IPR029069">
    <property type="entry name" value="HotDog_dom_sf"/>
</dbReference>
<dbReference type="Pfam" id="PF03061">
    <property type="entry name" value="4HBT"/>
    <property type="match status" value="1"/>
</dbReference>
<evidence type="ECO:0000259" key="3">
    <source>
        <dbReference type="Pfam" id="PF03061"/>
    </source>
</evidence>
<reference evidence="4 5" key="1">
    <citation type="submission" date="2020-05" db="EMBL/GenBank/DDBJ databases">
        <authorList>
            <person name="Khan S.A."/>
            <person name="Jeon C.O."/>
            <person name="Chun B.H."/>
        </authorList>
    </citation>
    <scope>NUCLEOTIDE SEQUENCE [LARGE SCALE GENOMIC DNA]</scope>
    <source>
        <strain evidence="4 5">B156</strain>
    </source>
</reference>
<evidence type="ECO:0000313" key="4">
    <source>
        <dbReference type="EMBL" id="NNU43435.1"/>
    </source>
</evidence>
<reference evidence="4 5" key="2">
    <citation type="submission" date="2020-06" db="EMBL/GenBank/DDBJ databases">
        <title>Ramlibacter rhizophilus sp. nov., isolated from rhizosphere soil of national flower Mugunghwa from South Korea.</title>
        <authorList>
            <person name="Zheng-Fei Y."/>
            <person name="Huan T."/>
        </authorList>
    </citation>
    <scope>NUCLEOTIDE SEQUENCE [LARGE SCALE GENOMIC DNA]</scope>
    <source>
        <strain evidence="4 5">B156</strain>
    </source>
</reference>
<dbReference type="Proteomes" id="UP000552954">
    <property type="component" value="Unassembled WGS sequence"/>
</dbReference>